<sequence length="252" mass="27295">MRGTRLAEKYPHPMDEPGTSEAAWRGWPALREFPALHLAGVTSAVVIAPHPGDEVLAVGGVIAMLAEVGARLRVVAVSDEDSPRPGPAATRSAQWRLAEEYQALRTLEADEAETVRLGMVGGEVRDRAEELEDLLVRVCGGFDLCLAPWEGDRHPDHEAVAAAARVAAEAAGASLLSYPVWMWHWAAPGDPRVPWDRLHRIVLPEEARRAKANAISCFTSRNGPSGRAADGALTLPPEKVAHFTRDAETVFR</sequence>
<organism evidence="2 3">
    <name type="scientific">Actinorugispora endophytica</name>
    <dbReference type="NCBI Taxonomy" id="1605990"/>
    <lineage>
        <taxon>Bacteria</taxon>
        <taxon>Bacillati</taxon>
        <taxon>Actinomycetota</taxon>
        <taxon>Actinomycetes</taxon>
        <taxon>Streptosporangiales</taxon>
        <taxon>Nocardiopsidaceae</taxon>
        <taxon>Actinorugispora</taxon>
    </lineage>
</organism>
<dbReference type="GO" id="GO:0016137">
    <property type="term" value="P:glycoside metabolic process"/>
    <property type="evidence" value="ECO:0007669"/>
    <property type="project" value="UniProtKB-ARBA"/>
</dbReference>
<dbReference type="AlphaFoldDB" id="A0A4R6UW68"/>
<reference evidence="2 3" key="1">
    <citation type="submission" date="2019-03" db="EMBL/GenBank/DDBJ databases">
        <title>Genomic Encyclopedia of Type Strains, Phase IV (KMG-IV): sequencing the most valuable type-strain genomes for metagenomic binning, comparative biology and taxonomic classification.</title>
        <authorList>
            <person name="Goeker M."/>
        </authorList>
    </citation>
    <scope>NUCLEOTIDE SEQUENCE [LARGE SCALE GENOMIC DNA]</scope>
    <source>
        <strain evidence="2 3">DSM 46770</strain>
    </source>
</reference>
<dbReference type="Proteomes" id="UP000295281">
    <property type="component" value="Unassembled WGS sequence"/>
</dbReference>
<evidence type="ECO:0000313" key="3">
    <source>
        <dbReference type="Proteomes" id="UP000295281"/>
    </source>
</evidence>
<dbReference type="InterPro" id="IPR003737">
    <property type="entry name" value="GlcNAc_PI_deacetylase-related"/>
</dbReference>
<name>A0A4R6UW68_9ACTN</name>
<protein>
    <submittedName>
        <fullName evidence="2">LmbE family N-acetylglucosaminyl deacetylase</fullName>
    </submittedName>
</protein>
<dbReference type="Gene3D" id="3.40.50.10320">
    <property type="entry name" value="LmbE-like"/>
    <property type="match status" value="1"/>
</dbReference>
<evidence type="ECO:0000313" key="2">
    <source>
        <dbReference type="EMBL" id="TDQ51522.1"/>
    </source>
</evidence>
<keyword evidence="3" id="KW-1185">Reference proteome</keyword>
<dbReference type="OrthoDB" id="116799at2"/>
<keyword evidence="1" id="KW-0862">Zinc</keyword>
<evidence type="ECO:0000256" key="1">
    <source>
        <dbReference type="ARBA" id="ARBA00022833"/>
    </source>
</evidence>
<dbReference type="EMBL" id="SNYN01000010">
    <property type="protein sequence ID" value="TDQ51522.1"/>
    <property type="molecule type" value="Genomic_DNA"/>
</dbReference>
<accession>A0A4R6UW68</accession>
<dbReference type="SUPFAM" id="SSF102588">
    <property type="entry name" value="LmbE-like"/>
    <property type="match status" value="1"/>
</dbReference>
<dbReference type="InterPro" id="IPR024078">
    <property type="entry name" value="LmbE-like_dom_sf"/>
</dbReference>
<comment type="caution">
    <text evidence="2">The sequence shown here is derived from an EMBL/GenBank/DDBJ whole genome shotgun (WGS) entry which is preliminary data.</text>
</comment>
<dbReference type="Pfam" id="PF02585">
    <property type="entry name" value="PIG-L"/>
    <property type="match status" value="1"/>
</dbReference>
<gene>
    <name evidence="2" type="ORF">EV190_1109</name>
</gene>
<proteinExistence type="predicted"/>